<keyword evidence="6" id="KW-0598">Phosphotransferase system</keyword>
<protein>
    <submittedName>
        <fullName evidence="16">Beta-glucoside-specific PTS transporter subunit IIABC</fullName>
        <ecNumber evidence="16">2.7.1.-</ecNumber>
    </submittedName>
</protein>
<feature type="domain" description="PTS EIIC type-1" evidence="15">
    <location>
        <begin position="102"/>
        <end position="460"/>
    </location>
</feature>
<feature type="transmembrane region" description="Helical" evidence="12">
    <location>
        <begin position="350"/>
        <end position="371"/>
    </location>
</feature>
<evidence type="ECO:0000256" key="8">
    <source>
        <dbReference type="ARBA" id="ARBA00022777"/>
    </source>
</evidence>
<feature type="active site" description="Phosphocysteine intermediate; for EIIB activity" evidence="11">
    <location>
        <position position="27"/>
    </location>
</feature>
<dbReference type="SUPFAM" id="SSF51261">
    <property type="entry name" value="Duplicated hybrid motif"/>
    <property type="match status" value="1"/>
</dbReference>
<feature type="domain" description="PTS EIIB type-1" evidence="14">
    <location>
        <begin position="5"/>
        <end position="87"/>
    </location>
</feature>
<evidence type="ECO:0000256" key="7">
    <source>
        <dbReference type="ARBA" id="ARBA00022692"/>
    </source>
</evidence>
<dbReference type="Gene3D" id="3.30.1360.60">
    <property type="entry name" value="Glucose permease domain IIB"/>
    <property type="match status" value="1"/>
</dbReference>
<evidence type="ECO:0000259" key="14">
    <source>
        <dbReference type="PROSITE" id="PS51098"/>
    </source>
</evidence>
<dbReference type="Proteomes" id="UP001230807">
    <property type="component" value="Unassembled WGS sequence"/>
</dbReference>
<feature type="transmembrane region" description="Helical" evidence="12">
    <location>
        <begin position="198"/>
        <end position="221"/>
    </location>
</feature>
<feature type="transmembrane region" description="Helical" evidence="12">
    <location>
        <begin position="378"/>
        <end position="403"/>
    </location>
</feature>
<dbReference type="PROSITE" id="PS51103">
    <property type="entry name" value="PTS_EIIC_TYPE_1"/>
    <property type="match status" value="1"/>
</dbReference>
<keyword evidence="7 12" id="KW-0812">Transmembrane</keyword>
<dbReference type="Pfam" id="PF02378">
    <property type="entry name" value="PTS_EIIC"/>
    <property type="match status" value="1"/>
</dbReference>
<dbReference type="InterPro" id="IPR018113">
    <property type="entry name" value="PTrfase_EIIB_Cys"/>
</dbReference>
<comment type="subcellular location">
    <subcellularLocation>
        <location evidence="1">Cell membrane</location>
        <topology evidence="1">Multi-pass membrane protein</topology>
    </subcellularLocation>
</comment>
<evidence type="ECO:0000256" key="6">
    <source>
        <dbReference type="ARBA" id="ARBA00022683"/>
    </source>
</evidence>
<evidence type="ECO:0000256" key="11">
    <source>
        <dbReference type="PROSITE-ProRule" id="PRU00421"/>
    </source>
</evidence>
<dbReference type="NCBIfam" id="TIGR01995">
    <property type="entry name" value="PTS-II-ABC-beta"/>
    <property type="match status" value="1"/>
</dbReference>
<feature type="domain" description="PTS EIIA type-1" evidence="13">
    <location>
        <begin position="487"/>
        <end position="591"/>
    </location>
</feature>
<dbReference type="EC" id="2.7.1.-" evidence="16"/>
<evidence type="ECO:0000256" key="2">
    <source>
        <dbReference type="ARBA" id="ARBA00022448"/>
    </source>
</evidence>
<reference evidence="16 17" key="1">
    <citation type="submission" date="2023-06" db="EMBL/GenBank/DDBJ databases">
        <title>Influencing factors and mechanism of Cr(VI) reduction by facultative anaerobic Exiguobacterium sp. PY14.</title>
        <authorList>
            <person name="Zou L."/>
        </authorList>
    </citation>
    <scope>NUCLEOTIDE SEQUENCE [LARGE SCALE GENOMIC DNA]</scope>
    <source>
        <strain evidence="16 17">PY14</strain>
    </source>
</reference>
<dbReference type="InterPro" id="IPR003352">
    <property type="entry name" value="PTS_EIIC"/>
</dbReference>
<gene>
    <name evidence="16" type="ORF">QR695_07885</name>
</gene>
<feature type="transmembrane region" description="Helical" evidence="12">
    <location>
        <begin position="312"/>
        <end position="338"/>
    </location>
</feature>
<keyword evidence="8" id="KW-0418">Kinase</keyword>
<feature type="transmembrane region" description="Helical" evidence="12">
    <location>
        <begin position="242"/>
        <end position="262"/>
    </location>
</feature>
<keyword evidence="5 16" id="KW-0808">Transferase</keyword>
<evidence type="ECO:0000256" key="4">
    <source>
        <dbReference type="ARBA" id="ARBA00022597"/>
    </source>
</evidence>
<keyword evidence="10 12" id="KW-0472">Membrane</keyword>
<dbReference type="PROSITE" id="PS51093">
    <property type="entry name" value="PTS_EIIA_TYPE_1"/>
    <property type="match status" value="1"/>
</dbReference>
<keyword evidence="3" id="KW-1003">Cell membrane</keyword>
<comment type="caution">
    <text evidence="16">The sequence shown here is derived from an EMBL/GenBank/DDBJ whole genome shotgun (WGS) entry which is preliminary data.</text>
</comment>
<evidence type="ECO:0000259" key="15">
    <source>
        <dbReference type="PROSITE" id="PS51103"/>
    </source>
</evidence>
<evidence type="ECO:0000256" key="3">
    <source>
        <dbReference type="ARBA" id="ARBA00022475"/>
    </source>
</evidence>
<dbReference type="Pfam" id="PF00367">
    <property type="entry name" value="PTS_EIIB"/>
    <property type="match status" value="1"/>
</dbReference>
<dbReference type="PANTHER" id="PTHR30175:SF1">
    <property type="entry name" value="PTS SYSTEM ARBUTIN-, CELLOBIOSE-, AND SALICIN-SPECIFIC EIIBC COMPONENT-RELATED"/>
    <property type="match status" value="1"/>
</dbReference>
<dbReference type="PROSITE" id="PS00371">
    <property type="entry name" value="PTS_EIIA_TYPE_1_HIS"/>
    <property type="match status" value="1"/>
</dbReference>
<feature type="transmembrane region" description="Helical" evidence="12">
    <location>
        <begin position="140"/>
        <end position="160"/>
    </location>
</feature>
<keyword evidence="17" id="KW-1185">Reference proteome</keyword>
<dbReference type="RefSeq" id="WP_214834518.1">
    <property type="nucleotide sequence ID" value="NZ_CP183077.1"/>
</dbReference>
<evidence type="ECO:0000259" key="13">
    <source>
        <dbReference type="PROSITE" id="PS51093"/>
    </source>
</evidence>
<dbReference type="Pfam" id="PF00358">
    <property type="entry name" value="PTS_EIIA_1"/>
    <property type="match status" value="1"/>
</dbReference>
<dbReference type="SUPFAM" id="SSF55604">
    <property type="entry name" value="Glucose permease domain IIB"/>
    <property type="match status" value="1"/>
</dbReference>
<dbReference type="Gene3D" id="2.70.70.10">
    <property type="entry name" value="Glucose Permease (Domain IIA)"/>
    <property type="match status" value="1"/>
</dbReference>
<feature type="transmembrane region" description="Helical" evidence="12">
    <location>
        <begin position="282"/>
        <end position="305"/>
    </location>
</feature>
<evidence type="ECO:0000313" key="17">
    <source>
        <dbReference type="Proteomes" id="UP001230807"/>
    </source>
</evidence>
<name>A0ABT7MP21_9BACL</name>
<dbReference type="InterPro" id="IPR011055">
    <property type="entry name" value="Dup_hybrid_motif"/>
</dbReference>
<dbReference type="InterPro" id="IPR011297">
    <property type="entry name" value="PTS_IIABC_b_glu"/>
</dbReference>
<dbReference type="EMBL" id="JASWER010000005">
    <property type="protein sequence ID" value="MDL5376927.1"/>
    <property type="molecule type" value="Genomic_DNA"/>
</dbReference>
<dbReference type="CDD" id="cd00212">
    <property type="entry name" value="PTS_IIB_glc"/>
    <property type="match status" value="1"/>
</dbReference>
<evidence type="ECO:0000313" key="16">
    <source>
        <dbReference type="EMBL" id="MDL5376927.1"/>
    </source>
</evidence>
<keyword evidence="2" id="KW-0813">Transport</keyword>
<dbReference type="InterPro" id="IPR001127">
    <property type="entry name" value="PTS_EIIA_1_perm"/>
</dbReference>
<dbReference type="PROSITE" id="PS51098">
    <property type="entry name" value="PTS_EIIB_TYPE_1"/>
    <property type="match status" value="1"/>
</dbReference>
<dbReference type="InterPro" id="IPR013013">
    <property type="entry name" value="PTS_EIIC_1"/>
</dbReference>
<feature type="transmembrane region" description="Helical" evidence="12">
    <location>
        <begin position="103"/>
        <end position="134"/>
    </location>
</feature>
<dbReference type="InterPro" id="IPR001996">
    <property type="entry name" value="PTS_IIB_1"/>
</dbReference>
<keyword evidence="4" id="KW-0762">Sugar transport</keyword>
<dbReference type="InterPro" id="IPR036878">
    <property type="entry name" value="Glu_permease_IIB"/>
</dbReference>
<sequence>MSQTKTLAADIIRHVGGKDNVKSVFHCATRLRFKLKDEQKANPEALKNHDGVITVVQSGGQFQVVIGNNVPYVYKDVVEAGGFQTSSNDDTEKTGVFNRLIDVIAGIFTPILGPMAGSGLLKGLLAILVALGLLTQDMGTYIVLNAAADALFYFLPVILGHSAAKKFGGNPYIGMIIGGALVYPAIVAIQGAGESLSFLTVPVVLMSYASSVIPIILAAYVSSKVETFFNKHTHEAVRNFTTPMMALLIVVPLTFLAIGPVATYASQGLAGGYSFLYELSPVVAIAFIGAFWQVLVMFGLHWGLVPIIINNLAVVGMDTIVVGVLMATFGQVGATLAITLKARDPKTKGLGTSSTIAGVFGITEPAIYGLTLPRKKPFVFGMVGGAAGGVVGGMLGTAAYAMGGLGVFSIPVMIPATGLDMTFYGALIGMAVATLVSFGLTFAFHKEVASEETSLRVESAPVLTDHVGTPVSSPVKGEVVALETVRDEVFSSGAMGKGIAIMPTEGVVYAPFDGEVVTVYQSKHAIGLRSHSGVEVLIHVGLDTVQLGGQHFESFVTDGQQVTEGDVLVKFDLEAIAQAGYDTITPVIVTNTGNYLDVLPTHSGIVEPNHGVLRVLA</sequence>
<organism evidence="16 17">
    <name type="scientific">Exiguobacterium mexicanum</name>
    <dbReference type="NCBI Taxonomy" id="340146"/>
    <lineage>
        <taxon>Bacteria</taxon>
        <taxon>Bacillati</taxon>
        <taxon>Bacillota</taxon>
        <taxon>Bacilli</taxon>
        <taxon>Bacillales</taxon>
        <taxon>Bacillales Family XII. Incertae Sedis</taxon>
        <taxon>Exiguobacterium</taxon>
    </lineage>
</organism>
<dbReference type="InterPro" id="IPR050558">
    <property type="entry name" value="PTS_Sugar-Specific_Components"/>
</dbReference>
<evidence type="ECO:0000256" key="9">
    <source>
        <dbReference type="ARBA" id="ARBA00022989"/>
    </source>
</evidence>
<dbReference type="NCBIfam" id="TIGR00830">
    <property type="entry name" value="PTBA"/>
    <property type="match status" value="1"/>
</dbReference>
<feature type="transmembrane region" description="Helical" evidence="12">
    <location>
        <begin position="423"/>
        <end position="444"/>
    </location>
</feature>
<dbReference type="PROSITE" id="PS01035">
    <property type="entry name" value="PTS_EIIB_TYPE_1_CYS"/>
    <property type="match status" value="1"/>
</dbReference>
<accession>A0ABT7MP21</accession>
<keyword evidence="9 12" id="KW-1133">Transmembrane helix</keyword>
<evidence type="ECO:0000256" key="10">
    <source>
        <dbReference type="ARBA" id="ARBA00023136"/>
    </source>
</evidence>
<dbReference type="GO" id="GO:0016740">
    <property type="term" value="F:transferase activity"/>
    <property type="evidence" value="ECO:0007669"/>
    <property type="project" value="UniProtKB-KW"/>
</dbReference>
<evidence type="ECO:0000256" key="12">
    <source>
        <dbReference type="SAM" id="Phobius"/>
    </source>
</evidence>
<evidence type="ECO:0000256" key="5">
    <source>
        <dbReference type="ARBA" id="ARBA00022679"/>
    </source>
</evidence>
<dbReference type="PANTHER" id="PTHR30175">
    <property type="entry name" value="PHOSPHOTRANSFERASE SYSTEM TRANSPORT PROTEIN"/>
    <property type="match status" value="1"/>
</dbReference>
<feature type="transmembrane region" description="Helical" evidence="12">
    <location>
        <begin position="172"/>
        <end position="192"/>
    </location>
</feature>
<proteinExistence type="predicted"/>
<evidence type="ECO:0000256" key="1">
    <source>
        <dbReference type="ARBA" id="ARBA00004651"/>
    </source>
</evidence>